<dbReference type="InterPro" id="IPR009073">
    <property type="entry name" value="HscB_oligo_C"/>
</dbReference>
<reference evidence="6 7" key="1">
    <citation type="submission" date="2019-02" db="EMBL/GenBank/DDBJ databases">
        <title>Prokaryotic population dynamics and viral predation in marine succession experiment using metagenomics: the confinement effect.</title>
        <authorList>
            <person name="Haro-Moreno J.M."/>
            <person name="Rodriguez-Valera F."/>
            <person name="Lopez-Perez M."/>
        </authorList>
    </citation>
    <scope>NUCLEOTIDE SEQUENCE [LARGE SCALE GENOMIC DNA]</scope>
    <source>
        <strain evidence="6">MED-G169</strain>
    </source>
</reference>
<evidence type="ECO:0000256" key="4">
    <source>
        <dbReference type="HAMAP-Rule" id="MF_00682"/>
    </source>
</evidence>
<dbReference type="GO" id="GO:0006457">
    <property type="term" value="P:protein folding"/>
    <property type="evidence" value="ECO:0007669"/>
    <property type="project" value="UniProtKB-UniRule"/>
</dbReference>
<comment type="subunit">
    <text evidence="4">Interacts with HscA and stimulates its ATPase activity.</text>
</comment>
<dbReference type="Proteomes" id="UP000318148">
    <property type="component" value="Unassembled WGS sequence"/>
</dbReference>
<name>A0A520LP51_9GAMM</name>
<feature type="domain" description="J" evidence="5">
    <location>
        <begin position="6"/>
        <end position="80"/>
    </location>
</feature>
<evidence type="ECO:0000313" key="7">
    <source>
        <dbReference type="Proteomes" id="UP000318148"/>
    </source>
</evidence>
<dbReference type="HAMAP" id="MF_00682">
    <property type="entry name" value="HscB"/>
    <property type="match status" value="1"/>
</dbReference>
<dbReference type="InterPro" id="IPR036386">
    <property type="entry name" value="HscB_C_sf"/>
</dbReference>
<dbReference type="InterPro" id="IPR001623">
    <property type="entry name" value="DnaJ_domain"/>
</dbReference>
<dbReference type="GO" id="GO:0051259">
    <property type="term" value="P:protein complex oligomerization"/>
    <property type="evidence" value="ECO:0007669"/>
    <property type="project" value="InterPro"/>
</dbReference>
<evidence type="ECO:0000256" key="3">
    <source>
        <dbReference type="ARBA" id="ARBA00025596"/>
    </source>
</evidence>
<dbReference type="Pfam" id="PF00226">
    <property type="entry name" value="DnaJ"/>
    <property type="match status" value="1"/>
</dbReference>
<comment type="caution">
    <text evidence="6">The sequence shown here is derived from an EMBL/GenBank/DDBJ whole genome shotgun (WGS) entry which is preliminary data.</text>
</comment>
<dbReference type="InterPro" id="IPR036869">
    <property type="entry name" value="J_dom_sf"/>
</dbReference>
<evidence type="ECO:0000256" key="2">
    <source>
        <dbReference type="ARBA" id="ARBA00023186"/>
    </source>
</evidence>
<sequence>MNLDGNFFELFDIPVSWQVSLIDIKNKQRSLQQQFHPDLFVNCSNNEKRLAVERAAKINEAYRVLSSPLSRAKHLLSIYGHDTNNENFVSSDTTFLMEQIEYREALDGLSNSPDPDHELERLREKVELAYQELQKQFGDFLSTNHTNDALKTFSKMQFFSKLLDQVCLTEQKLEDL</sequence>
<dbReference type="Gene3D" id="1.10.287.110">
    <property type="entry name" value="DnaJ domain"/>
    <property type="match status" value="1"/>
</dbReference>
<dbReference type="PROSITE" id="PS50076">
    <property type="entry name" value="DNAJ_2"/>
    <property type="match status" value="1"/>
</dbReference>
<dbReference type="GO" id="GO:0044571">
    <property type="term" value="P:[2Fe-2S] cluster assembly"/>
    <property type="evidence" value="ECO:0007669"/>
    <property type="project" value="InterPro"/>
</dbReference>
<dbReference type="AlphaFoldDB" id="A0A520LP51"/>
<dbReference type="EMBL" id="SHBO01000003">
    <property type="protein sequence ID" value="RZO08615.1"/>
    <property type="molecule type" value="Genomic_DNA"/>
</dbReference>
<dbReference type="SUPFAM" id="SSF47144">
    <property type="entry name" value="HSC20 (HSCB), C-terminal oligomerisation domain"/>
    <property type="match status" value="1"/>
</dbReference>
<dbReference type="NCBIfam" id="TIGR00714">
    <property type="entry name" value="hscB"/>
    <property type="match status" value="1"/>
</dbReference>
<dbReference type="GO" id="GO:0001671">
    <property type="term" value="F:ATPase activator activity"/>
    <property type="evidence" value="ECO:0007669"/>
    <property type="project" value="InterPro"/>
</dbReference>
<gene>
    <name evidence="4 6" type="primary">hscB</name>
    <name evidence="6" type="ORF">EVB02_00430</name>
</gene>
<protein>
    <recommendedName>
        <fullName evidence="4">Co-chaperone protein HscB homolog</fullName>
    </recommendedName>
</protein>
<dbReference type="Gene3D" id="1.20.1280.20">
    <property type="entry name" value="HscB, C-terminal domain"/>
    <property type="match status" value="1"/>
</dbReference>
<proteinExistence type="inferred from homology"/>
<dbReference type="PANTHER" id="PTHR14021">
    <property type="entry name" value="IRON-SULFUR CLUSTER CO-CHAPERONE PROTEIN HSCB"/>
    <property type="match status" value="1"/>
</dbReference>
<dbReference type="CDD" id="cd06257">
    <property type="entry name" value="DnaJ"/>
    <property type="match status" value="1"/>
</dbReference>
<keyword evidence="2 4" id="KW-0143">Chaperone</keyword>
<comment type="function">
    <text evidence="3 4">Co-chaperone involved in the maturation of iron-sulfur cluster-containing proteins. Seems to help targeting proteins to be folded toward HscA.</text>
</comment>
<evidence type="ECO:0000259" key="5">
    <source>
        <dbReference type="PROSITE" id="PS50076"/>
    </source>
</evidence>
<dbReference type="SUPFAM" id="SSF46565">
    <property type="entry name" value="Chaperone J-domain"/>
    <property type="match status" value="1"/>
</dbReference>
<dbReference type="SMART" id="SM00271">
    <property type="entry name" value="DnaJ"/>
    <property type="match status" value="1"/>
</dbReference>
<accession>A0A520LP51</accession>
<dbReference type="InterPro" id="IPR004640">
    <property type="entry name" value="HscB"/>
</dbReference>
<dbReference type="GO" id="GO:1990230">
    <property type="term" value="C:iron-sulfur cluster transfer complex"/>
    <property type="evidence" value="ECO:0007669"/>
    <property type="project" value="TreeGrafter"/>
</dbReference>
<dbReference type="PANTHER" id="PTHR14021:SF15">
    <property type="entry name" value="IRON-SULFUR CLUSTER CO-CHAPERONE PROTEIN HSCB"/>
    <property type="match status" value="1"/>
</dbReference>
<dbReference type="Pfam" id="PF07743">
    <property type="entry name" value="HSCB_C"/>
    <property type="match status" value="1"/>
</dbReference>
<comment type="similarity">
    <text evidence="1 4">Belongs to the HscB family.</text>
</comment>
<evidence type="ECO:0000313" key="6">
    <source>
        <dbReference type="EMBL" id="RZO08615.1"/>
    </source>
</evidence>
<evidence type="ECO:0000256" key="1">
    <source>
        <dbReference type="ARBA" id="ARBA00010476"/>
    </source>
</evidence>
<organism evidence="6 7">
    <name type="scientific">SAR92 clade bacterium</name>
    <dbReference type="NCBI Taxonomy" id="2315479"/>
    <lineage>
        <taxon>Bacteria</taxon>
        <taxon>Pseudomonadati</taxon>
        <taxon>Pseudomonadota</taxon>
        <taxon>Gammaproteobacteria</taxon>
        <taxon>Cellvibrionales</taxon>
        <taxon>Porticoccaceae</taxon>
        <taxon>SAR92 clade</taxon>
    </lineage>
</organism>
<dbReference type="GO" id="GO:0051087">
    <property type="term" value="F:protein-folding chaperone binding"/>
    <property type="evidence" value="ECO:0007669"/>
    <property type="project" value="InterPro"/>
</dbReference>